<dbReference type="Proteomes" id="UP000035704">
    <property type="component" value="Chromosome"/>
</dbReference>
<protein>
    <submittedName>
        <fullName evidence="1">Uncharacterized protein</fullName>
    </submittedName>
</protein>
<dbReference type="PATRIC" id="fig|84022.5.peg.3001"/>
<dbReference type="AlphaFoldDB" id="A0A0D8IC75"/>
<accession>A0A0D8IC75</accession>
<proteinExistence type="predicted"/>
<organism evidence="1 2">
    <name type="scientific">Clostridium aceticum</name>
    <dbReference type="NCBI Taxonomy" id="84022"/>
    <lineage>
        <taxon>Bacteria</taxon>
        <taxon>Bacillati</taxon>
        <taxon>Bacillota</taxon>
        <taxon>Clostridia</taxon>
        <taxon>Eubacteriales</taxon>
        <taxon>Clostridiaceae</taxon>
        <taxon>Clostridium</taxon>
    </lineage>
</organism>
<dbReference type="KEGG" id="cace:CACET_c15480"/>
<dbReference type="EMBL" id="CP009687">
    <property type="protein sequence ID" value="AKL94997.1"/>
    <property type="molecule type" value="Genomic_DNA"/>
</dbReference>
<gene>
    <name evidence="1" type="ORF">CACET_c15480</name>
</gene>
<name>A0A0D8IC75_9CLOT</name>
<evidence type="ECO:0000313" key="2">
    <source>
        <dbReference type="Proteomes" id="UP000035704"/>
    </source>
</evidence>
<dbReference type="STRING" id="84022.CACET_c15480"/>
<sequence length="74" mass="8587">MKCHACGRSVRNVIGLIRIGHKHYCSRCLSKIRVKETGKKVKLYTNLGSRCFVEVWERGYTTVQEYNLQELKIG</sequence>
<reference evidence="1 2" key="1">
    <citation type="submission" date="2014-10" db="EMBL/GenBank/DDBJ databases">
        <title>Genome sequence of Clostridium aceticum DSM 1496.</title>
        <authorList>
            <person name="Poehlein A."/>
            <person name="Schiel-Bengelsdorf B."/>
            <person name="Gottschalk G."/>
            <person name="Duerre P."/>
            <person name="Daniel R."/>
        </authorList>
    </citation>
    <scope>NUCLEOTIDE SEQUENCE [LARGE SCALE GENOMIC DNA]</scope>
    <source>
        <strain evidence="1 2">DSM 1496</strain>
    </source>
</reference>
<evidence type="ECO:0000313" key="1">
    <source>
        <dbReference type="EMBL" id="AKL94997.1"/>
    </source>
</evidence>
<keyword evidence="2" id="KW-1185">Reference proteome</keyword>